<dbReference type="Proteomes" id="UP000279446">
    <property type="component" value="Unassembled WGS sequence"/>
</dbReference>
<dbReference type="InterPro" id="IPR010368">
    <property type="entry name" value="Com_YlbF"/>
</dbReference>
<dbReference type="RefSeq" id="WP_127192584.1">
    <property type="nucleotide sequence ID" value="NZ_RZNY01000010.1"/>
</dbReference>
<dbReference type="SUPFAM" id="SSF158622">
    <property type="entry name" value="YheA/YmcA-like"/>
    <property type="match status" value="1"/>
</dbReference>
<dbReference type="AlphaFoldDB" id="A0A3S1DJH8"/>
<name>A0A3S1DJH8_9BACL</name>
<dbReference type="OrthoDB" id="9811402at2"/>
<dbReference type="Gene3D" id="1.20.1500.10">
    <property type="entry name" value="YheA/YmcA-like"/>
    <property type="match status" value="1"/>
</dbReference>
<reference evidence="2 3" key="1">
    <citation type="submission" date="2018-12" db="EMBL/GenBank/DDBJ databases">
        <authorList>
            <person name="Sun L."/>
            <person name="Chen Z."/>
        </authorList>
    </citation>
    <scope>NUCLEOTIDE SEQUENCE [LARGE SCALE GENOMIC DNA]</scope>
    <source>
        <strain evidence="2 3">DSM 15890</strain>
    </source>
</reference>
<comment type="caution">
    <text evidence="2">The sequence shown here is derived from an EMBL/GenBank/DDBJ whole genome shotgun (WGS) entry which is preliminary data.</text>
</comment>
<gene>
    <name evidence="2" type="ORF">EJP82_13485</name>
</gene>
<evidence type="ECO:0000313" key="2">
    <source>
        <dbReference type="EMBL" id="RUT46130.1"/>
    </source>
</evidence>
<protein>
    <recommendedName>
        <fullName evidence="1">UPF0342 protein EJP82_13485</fullName>
    </recommendedName>
</protein>
<dbReference type="InterPro" id="IPR023378">
    <property type="entry name" value="YheA/YmcA-like_dom_sf"/>
</dbReference>
<evidence type="ECO:0000313" key="3">
    <source>
        <dbReference type="Proteomes" id="UP000279446"/>
    </source>
</evidence>
<dbReference type="EMBL" id="RZNY01000010">
    <property type="protein sequence ID" value="RUT46130.1"/>
    <property type="molecule type" value="Genomic_DNA"/>
</dbReference>
<evidence type="ECO:0000256" key="1">
    <source>
        <dbReference type="HAMAP-Rule" id="MF_01526"/>
    </source>
</evidence>
<comment type="similarity">
    <text evidence="1">Belongs to the UPF0342 family.</text>
</comment>
<dbReference type="Pfam" id="PF06133">
    <property type="entry name" value="Com_YlbF"/>
    <property type="match status" value="1"/>
</dbReference>
<sequence length="118" mass="13772">MNIYDKAHELAQSLKDSPEVAEINAAMKLIDMEPESRKMLDDFRIKQNEVQQRMMTGEMPSPEEMEKMEKLFEVLSQNLSIRRLFDAERRLSVIIQDVNKIITDSLVHLYGSDSQLEQ</sequence>
<accession>A0A3S1DJH8</accession>
<dbReference type="HAMAP" id="MF_01526">
    <property type="entry name" value="UPF0342"/>
    <property type="match status" value="1"/>
</dbReference>
<organism evidence="2 3">
    <name type="scientific">Paenibacillus anaericanus</name>
    <dbReference type="NCBI Taxonomy" id="170367"/>
    <lineage>
        <taxon>Bacteria</taxon>
        <taxon>Bacillati</taxon>
        <taxon>Bacillota</taxon>
        <taxon>Bacilli</taxon>
        <taxon>Bacillales</taxon>
        <taxon>Paenibacillaceae</taxon>
        <taxon>Paenibacillus</taxon>
    </lineage>
</organism>
<proteinExistence type="inferred from homology"/>
<keyword evidence="3" id="KW-1185">Reference proteome</keyword>